<dbReference type="InterPro" id="IPR045057">
    <property type="entry name" value="Gcn5-rel_NAT"/>
</dbReference>
<dbReference type="SUPFAM" id="SSF55729">
    <property type="entry name" value="Acyl-CoA N-acyltransferases (Nat)"/>
    <property type="match status" value="1"/>
</dbReference>
<dbReference type="InterPro" id="IPR031165">
    <property type="entry name" value="GNAT_YJDJ"/>
</dbReference>
<dbReference type="AlphaFoldDB" id="A0A5Q0P5C0"/>
<dbReference type="CDD" id="cd04301">
    <property type="entry name" value="NAT_SF"/>
    <property type="match status" value="1"/>
</dbReference>
<feature type="domain" description="N-acetyltransferase" evidence="1">
    <location>
        <begin position="6"/>
        <end position="93"/>
    </location>
</feature>
<dbReference type="RefSeq" id="WP_153373486.1">
    <property type="nucleotide sequence ID" value="NZ_CP045650.1"/>
</dbReference>
<dbReference type="PROSITE" id="PS51729">
    <property type="entry name" value="GNAT_YJDJ"/>
    <property type="match status" value="1"/>
</dbReference>
<gene>
    <name evidence="3" type="ORF">GFH30_13190</name>
    <name evidence="2" type="ORF">GHJ48_11725</name>
</gene>
<dbReference type="Proteomes" id="UP000327478">
    <property type="component" value="Chromosome"/>
</dbReference>
<protein>
    <submittedName>
        <fullName evidence="2">GNAT family N-acetyltransferase</fullName>
    </submittedName>
</protein>
<evidence type="ECO:0000313" key="5">
    <source>
        <dbReference type="Proteomes" id="UP000480556"/>
    </source>
</evidence>
<proteinExistence type="predicted"/>
<keyword evidence="4" id="KW-1185">Reference proteome</keyword>
<evidence type="ECO:0000313" key="2">
    <source>
        <dbReference type="EMBL" id="MQW93050.1"/>
    </source>
</evidence>
<organism evidence="2 5">
    <name type="scientific">Acinetobacter wanghuae</name>
    <dbReference type="NCBI Taxonomy" id="2662362"/>
    <lineage>
        <taxon>Bacteria</taxon>
        <taxon>Pseudomonadati</taxon>
        <taxon>Pseudomonadota</taxon>
        <taxon>Gammaproteobacteria</taxon>
        <taxon>Moraxellales</taxon>
        <taxon>Moraxellaceae</taxon>
        <taxon>Acinetobacter</taxon>
    </lineage>
</organism>
<evidence type="ECO:0000259" key="1">
    <source>
        <dbReference type="PROSITE" id="PS51729"/>
    </source>
</evidence>
<evidence type="ECO:0000313" key="4">
    <source>
        <dbReference type="Proteomes" id="UP000327478"/>
    </source>
</evidence>
<name>A0A5Q0P5C0_9GAMM</name>
<accession>A0A5Q0P5C0</accession>
<reference evidence="4 5" key="1">
    <citation type="submission" date="2019-10" db="EMBL/GenBank/DDBJ databases">
        <authorList>
            <person name="Dong K."/>
        </authorList>
    </citation>
    <scope>NUCLEOTIDE SEQUENCE [LARGE SCALE GENOMIC DNA]</scope>
    <source>
        <strain evidence="4">dk386</strain>
        <strain evidence="3">Dk386</strain>
        <strain evidence="5">dk771</strain>
        <strain evidence="2">Dk771</strain>
    </source>
</reference>
<dbReference type="Gene3D" id="3.40.630.30">
    <property type="match status" value="1"/>
</dbReference>
<dbReference type="PANTHER" id="PTHR31435:SF10">
    <property type="entry name" value="BSR4717 PROTEIN"/>
    <property type="match status" value="1"/>
</dbReference>
<dbReference type="EMBL" id="WITK01000022">
    <property type="protein sequence ID" value="MQW93050.1"/>
    <property type="molecule type" value="Genomic_DNA"/>
</dbReference>
<evidence type="ECO:0000313" key="3">
    <source>
        <dbReference type="EMBL" id="QGA12355.1"/>
    </source>
</evidence>
<dbReference type="Pfam" id="PF14542">
    <property type="entry name" value="Acetyltransf_CG"/>
    <property type="match status" value="1"/>
</dbReference>
<dbReference type="PANTHER" id="PTHR31435">
    <property type="entry name" value="PROTEIN NATD1"/>
    <property type="match status" value="1"/>
</dbReference>
<dbReference type="Proteomes" id="UP000480556">
    <property type="component" value="Unassembled WGS sequence"/>
</dbReference>
<dbReference type="InterPro" id="IPR016181">
    <property type="entry name" value="Acyl_CoA_acyltransferase"/>
</dbReference>
<sequence>MQISHQENGSKGEWYVEPNEQRLAEMSYSWAGDDKFIIDHTWVDDSLRGQHVGRYLLDEAVKFAREKGVKIIPLCPFAKSVFDKDPEIRDVLH</sequence>
<dbReference type="EMBL" id="CP045650">
    <property type="protein sequence ID" value="QGA12355.1"/>
    <property type="molecule type" value="Genomic_DNA"/>
</dbReference>